<organism evidence="2 3">
    <name type="scientific">Microvirga puerhi</name>
    <dbReference type="NCBI Taxonomy" id="2876078"/>
    <lineage>
        <taxon>Bacteria</taxon>
        <taxon>Pseudomonadati</taxon>
        <taxon>Pseudomonadota</taxon>
        <taxon>Alphaproteobacteria</taxon>
        <taxon>Hyphomicrobiales</taxon>
        <taxon>Methylobacteriaceae</taxon>
        <taxon>Microvirga</taxon>
    </lineage>
</organism>
<protein>
    <recommendedName>
        <fullName evidence="4">GDT1 family protein</fullName>
    </recommendedName>
</protein>
<sequence length="97" mass="10246">MTPPAIPLAVWLWGAFDPVLVIAAVLLGWKADQFGKVFIAAIAALGVAVLFSWLVTGLDIPWFAPVSHDTPTLLPVRAIAALLWAGGAYAARRVAGR</sequence>
<feature type="transmembrane region" description="Helical" evidence="1">
    <location>
        <begin position="74"/>
        <end position="91"/>
    </location>
</feature>
<keyword evidence="1" id="KW-0812">Transmembrane</keyword>
<comment type="caution">
    <text evidence="2">The sequence shown here is derived from an EMBL/GenBank/DDBJ whole genome shotgun (WGS) entry which is preliminary data.</text>
</comment>
<dbReference type="EMBL" id="JAIRBM010000001">
    <property type="protein sequence ID" value="MBZ6074737.1"/>
    <property type="molecule type" value="Genomic_DNA"/>
</dbReference>
<evidence type="ECO:0000313" key="2">
    <source>
        <dbReference type="EMBL" id="MBZ6074737.1"/>
    </source>
</evidence>
<proteinExistence type="predicted"/>
<keyword evidence="1" id="KW-0472">Membrane</keyword>
<evidence type="ECO:0000256" key="1">
    <source>
        <dbReference type="SAM" id="Phobius"/>
    </source>
</evidence>
<dbReference type="Proteomes" id="UP000704176">
    <property type="component" value="Unassembled WGS sequence"/>
</dbReference>
<evidence type="ECO:0008006" key="4">
    <source>
        <dbReference type="Google" id="ProtNLM"/>
    </source>
</evidence>
<name>A0ABS7VI90_9HYPH</name>
<keyword evidence="3" id="KW-1185">Reference proteome</keyword>
<keyword evidence="1" id="KW-1133">Transmembrane helix</keyword>
<feature type="transmembrane region" description="Helical" evidence="1">
    <location>
        <begin position="34"/>
        <end position="54"/>
    </location>
</feature>
<feature type="transmembrane region" description="Helical" evidence="1">
    <location>
        <begin position="6"/>
        <end position="27"/>
    </location>
</feature>
<gene>
    <name evidence="2" type="ORF">K9B37_00285</name>
</gene>
<evidence type="ECO:0000313" key="3">
    <source>
        <dbReference type="Proteomes" id="UP000704176"/>
    </source>
</evidence>
<accession>A0ABS7VI90</accession>
<reference evidence="2 3" key="1">
    <citation type="submission" date="2021-09" db="EMBL/GenBank/DDBJ databases">
        <title>The complete genome sequence of a new microorganism.</title>
        <authorList>
            <person name="Zi Z."/>
        </authorList>
    </citation>
    <scope>NUCLEOTIDE SEQUENCE [LARGE SCALE GENOMIC DNA]</scope>
    <source>
        <strain evidence="2 3">WGZ8</strain>
    </source>
</reference>
<dbReference type="RefSeq" id="WP_224310797.1">
    <property type="nucleotide sequence ID" value="NZ_JAIRBM010000001.1"/>
</dbReference>